<accession>A0A3Q0J018</accession>
<dbReference type="AlphaFoldDB" id="A0A3Q0J018"/>
<feature type="region of interest" description="Disordered" evidence="1">
    <location>
        <begin position="78"/>
        <end position="103"/>
    </location>
</feature>
<proteinExistence type="predicted"/>
<keyword evidence="2" id="KW-1185">Reference proteome</keyword>
<sequence>MNETSELVMHKINEEHDMDLNSMCIIDHEKDWYKRKFKESAYMKYTYNKCTISNPTIKVNRIWDPLLAGIYKRKTAERTTTITTTTPASSPAQQRAENDTHEL</sequence>
<gene>
    <name evidence="3" type="primary">LOC113467956</name>
</gene>
<evidence type="ECO:0000313" key="3">
    <source>
        <dbReference type="RefSeq" id="XP_026680293.1"/>
    </source>
</evidence>
<dbReference type="RefSeq" id="XP_026680293.1">
    <property type="nucleotide sequence ID" value="XM_026824492.1"/>
</dbReference>
<dbReference type="PaxDb" id="121845-A0A3Q0J018"/>
<evidence type="ECO:0000256" key="1">
    <source>
        <dbReference type="SAM" id="MobiDB-lite"/>
    </source>
</evidence>
<reference evidence="3" key="1">
    <citation type="submission" date="2025-08" db="UniProtKB">
        <authorList>
            <consortium name="RefSeq"/>
        </authorList>
    </citation>
    <scope>IDENTIFICATION</scope>
</reference>
<dbReference type="KEGG" id="dci:113467956"/>
<protein>
    <submittedName>
        <fullName evidence="3">Uncharacterized protein LOC113467956</fullName>
    </submittedName>
</protein>
<evidence type="ECO:0000313" key="2">
    <source>
        <dbReference type="Proteomes" id="UP000079169"/>
    </source>
</evidence>
<dbReference type="Proteomes" id="UP000079169">
    <property type="component" value="Unplaced"/>
</dbReference>
<organism evidence="2 3">
    <name type="scientific">Diaphorina citri</name>
    <name type="common">Asian citrus psyllid</name>
    <dbReference type="NCBI Taxonomy" id="121845"/>
    <lineage>
        <taxon>Eukaryota</taxon>
        <taxon>Metazoa</taxon>
        <taxon>Ecdysozoa</taxon>
        <taxon>Arthropoda</taxon>
        <taxon>Hexapoda</taxon>
        <taxon>Insecta</taxon>
        <taxon>Pterygota</taxon>
        <taxon>Neoptera</taxon>
        <taxon>Paraneoptera</taxon>
        <taxon>Hemiptera</taxon>
        <taxon>Sternorrhyncha</taxon>
        <taxon>Psylloidea</taxon>
        <taxon>Psyllidae</taxon>
        <taxon>Diaphorininae</taxon>
        <taxon>Diaphorina</taxon>
    </lineage>
</organism>
<dbReference type="GeneID" id="113467956"/>
<name>A0A3Q0J018_DIACI</name>